<organism evidence="1 2">
    <name type="scientific">Dissulfuribacter thermophilus</name>
    <dbReference type="NCBI Taxonomy" id="1156395"/>
    <lineage>
        <taxon>Bacteria</taxon>
        <taxon>Pseudomonadati</taxon>
        <taxon>Thermodesulfobacteriota</taxon>
        <taxon>Dissulfuribacteria</taxon>
        <taxon>Dissulfuribacterales</taxon>
        <taxon>Dissulfuribacteraceae</taxon>
        <taxon>Dissulfuribacter</taxon>
    </lineage>
</organism>
<dbReference type="RefSeq" id="WP_067617346.1">
    <property type="nucleotide sequence ID" value="NZ_MAGO01000005.1"/>
</dbReference>
<evidence type="ECO:0000313" key="1">
    <source>
        <dbReference type="EMBL" id="OCC15372.1"/>
    </source>
</evidence>
<evidence type="ECO:0000313" key="2">
    <source>
        <dbReference type="Proteomes" id="UP000093080"/>
    </source>
</evidence>
<reference evidence="1 2" key="1">
    <citation type="submission" date="2016-06" db="EMBL/GenBank/DDBJ databases">
        <title>Respiratory ammonification of nitrate coupled to the oxidation of elemental sulfur in deep-sea autotrophic thermophilic bacteria.</title>
        <authorList>
            <person name="Slobodkina G.B."/>
            <person name="Mardanov A.V."/>
            <person name="Ravin N.V."/>
            <person name="Frolova A.A."/>
            <person name="Viryasiv M.B."/>
            <person name="Chernyh N.A."/>
            <person name="Bonch-Osmolovskaya E.A."/>
            <person name="Slobodkin A.I."/>
        </authorList>
    </citation>
    <scope>NUCLEOTIDE SEQUENCE [LARGE SCALE GENOMIC DNA]</scope>
    <source>
        <strain evidence="1 2">S69</strain>
    </source>
</reference>
<keyword evidence="2" id="KW-1185">Reference proteome</keyword>
<dbReference type="STRING" id="1156395.DBT_1119"/>
<dbReference type="AlphaFoldDB" id="A0A1B9F626"/>
<dbReference type="PATRIC" id="fig|1156395.6.peg.1133"/>
<protein>
    <submittedName>
        <fullName evidence="1">Uncharacterized protein</fullName>
    </submittedName>
</protein>
<dbReference type="Pfam" id="PF19027">
    <property type="entry name" value="DUF5752"/>
    <property type="match status" value="1"/>
</dbReference>
<dbReference type="EMBL" id="MAGO01000005">
    <property type="protein sequence ID" value="OCC15372.1"/>
    <property type="molecule type" value="Genomic_DNA"/>
</dbReference>
<sequence length="223" mass="26244">MENNKNMKFHVRDCALVRMSTGFRAQTLREFKECIERVPESSIYHHFWGRFLQPQFDEPEYNNDFAAWVYHSLHEKALAEKLSVIDPTEFEDIESIRQELIERIEDYLFEYEFVPGARADEQFYFVQSQLVVLDTGLNLNEPKDLKEAVPQMSPGSIFYHFIDARRRTPEKTNDFSAWLVGWGKEYEPLANSFKQMDPYFGSLEALRAMIHQECIAFFNGGNS</sequence>
<comment type="caution">
    <text evidence="1">The sequence shown here is derived from an EMBL/GenBank/DDBJ whole genome shotgun (WGS) entry which is preliminary data.</text>
</comment>
<gene>
    <name evidence="1" type="ORF">DBT_1119</name>
</gene>
<proteinExistence type="predicted"/>
<name>A0A1B9F626_9BACT</name>
<dbReference type="Proteomes" id="UP000093080">
    <property type="component" value="Unassembled WGS sequence"/>
</dbReference>
<dbReference type="InterPro" id="IPR044036">
    <property type="entry name" value="DUF5752"/>
</dbReference>
<accession>A0A1B9F626</accession>